<accession>A0ABW3H9P0</accession>
<organism evidence="2 3">
    <name type="scientific">Sphingomonas canadensis</name>
    <dbReference type="NCBI Taxonomy" id="1219257"/>
    <lineage>
        <taxon>Bacteria</taxon>
        <taxon>Pseudomonadati</taxon>
        <taxon>Pseudomonadota</taxon>
        <taxon>Alphaproteobacteria</taxon>
        <taxon>Sphingomonadales</taxon>
        <taxon>Sphingomonadaceae</taxon>
        <taxon>Sphingomonas</taxon>
    </lineage>
</organism>
<name>A0ABW3H9P0_9SPHN</name>
<feature type="transmembrane region" description="Helical" evidence="1">
    <location>
        <begin position="12"/>
        <end position="29"/>
    </location>
</feature>
<sequence length="263" mass="28686">MGYLDRDDGYKRPLWIPVVVALGLLAFCVPRPSTRDRQVTASDLSSPEAVEKLLLSGSGSQVRLFGTLKRTHPEEFEGLKRMVAEQARNRPTPAQMDELILSYLIDASRRQDRYIVQAPHAQLAAYREAEIKLFEAMRTSDPELCATFAAKGSVRSTAPTAVPEELFIDHRIARLEAAAAGRDHPANRQPSMIPPTDLRTIRSAMIVQGMNTATVDAFLRNGSSALASGQDRCAASLAFIRAVHGLPEARADSVHAALLAQAS</sequence>
<keyword evidence="3" id="KW-1185">Reference proteome</keyword>
<gene>
    <name evidence="2" type="ORF">ACFQ1E_08560</name>
</gene>
<reference evidence="3" key="1">
    <citation type="journal article" date="2019" name="Int. J. Syst. Evol. Microbiol.">
        <title>The Global Catalogue of Microorganisms (GCM) 10K type strain sequencing project: providing services to taxonomists for standard genome sequencing and annotation.</title>
        <authorList>
            <consortium name="The Broad Institute Genomics Platform"/>
            <consortium name="The Broad Institute Genome Sequencing Center for Infectious Disease"/>
            <person name="Wu L."/>
            <person name="Ma J."/>
        </authorList>
    </citation>
    <scope>NUCLEOTIDE SEQUENCE [LARGE SCALE GENOMIC DNA]</scope>
    <source>
        <strain evidence="3">CCUG 62982</strain>
    </source>
</reference>
<proteinExistence type="predicted"/>
<comment type="caution">
    <text evidence="2">The sequence shown here is derived from an EMBL/GenBank/DDBJ whole genome shotgun (WGS) entry which is preliminary data.</text>
</comment>
<keyword evidence="1" id="KW-0472">Membrane</keyword>
<evidence type="ECO:0000313" key="3">
    <source>
        <dbReference type="Proteomes" id="UP001596977"/>
    </source>
</evidence>
<protein>
    <submittedName>
        <fullName evidence="2">Uncharacterized protein</fullName>
    </submittedName>
</protein>
<dbReference type="RefSeq" id="WP_264943754.1">
    <property type="nucleotide sequence ID" value="NZ_JAPDRA010000003.1"/>
</dbReference>
<evidence type="ECO:0000256" key="1">
    <source>
        <dbReference type="SAM" id="Phobius"/>
    </source>
</evidence>
<evidence type="ECO:0000313" key="2">
    <source>
        <dbReference type="EMBL" id="MFD0946386.1"/>
    </source>
</evidence>
<keyword evidence="1" id="KW-0812">Transmembrane</keyword>
<keyword evidence="1" id="KW-1133">Transmembrane helix</keyword>
<dbReference type="Proteomes" id="UP001596977">
    <property type="component" value="Unassembled WGS sequence"/>
</dbReference>
<dbReference type="EMBL" id="JBHTJG010000003">
    <property type="protein sequence ID" value="MFD0946386.1"/>
    <property type="molecule type" value="Genomic_DNA"/>
</dbReference>